<dbReference type="GO" id="GO:0009279">
    <property type="term" value="C:cell outer membrane"/>
    <property type="evidence" value="ECO:0007669"/>
    <property type="project" value="UniProtKB-SubCell"/>
</dbReference>
<keyword evidence="4" id="KW-0564">Palmitate</keyword>
<dbReference type="AlphaFoldDB" id="A0A2T5P5F8"/>
<evidence type="ECO:0000256" key="4">
    <source>
        <dbReference type="ARBA" id="ARBA00023139"/>
    </source>
</evidence>
<keyword evidence="3" id="KW-0472">Membrane</keyword>
<evidence type="ECO:0000313" key="9">
    <source>
        <dbReference type="Proteomes" id="UP000244064"/>
    </source>
</evidence>
<protein>
    <recommendedName>
        <fullName evidence="10">Lipopeptide</fullName>
    </recommendedName>
</protein>
<dbReference type="RefSeq" id="WP_108108689.1">
    <property type="nucleotide sequence ID" value="NZ_QASN01000021.1"/>
</dbReference>
<feature type="signal peptide" evidence="7">
    <location>
        <begin position="1"/>
        <end position="20"/>
    </location>
</feature>
<dbReference type="Pfam" id="PF13627">
    <property type="entry name" value="LptM_cons"/>
    <property type="match status" value="1"/>
</dbReference>
<keyword evidence="5" id="KW-0998">Cell outer membrane</keyword>
<accession>A0A2T5P5F8</accession>
<feature type="chain" id="PRO_5015557110" description="Lipopeptide" evidence="7">
    <location>
        <begin position="21"/>
        <end position="42"/>
    </location>
</feature>
<dbReference type="OrthoDB" id="8550022at2"/>
<evidence type="ECO:0008006" key="10">
    <source>
        <dbReference type="Google" id="ProtNLM"/>
    </source>
</evidence>
<evidence type="ECO:0000256" key="7">
    <source>
        <dbReference type="SAM" id="SignalP"/>
    </source>
</evidence>
<organism evidence="8 9">
    <name type="scientific">Pseudomonas mangrovi</name>
    <dbReference type="NCBI Taxonomy" id="2161748"/>
    <lineage>
        <taxon>Bacteria</taxon>
        <taxon>Pseudomonadati</taxon>
        <taxon>Pseudomonadota</taxon>
        <taxon>Gammaproteobacteria</taxon>
        <taxon>Pseudomonadales</taxon>
        <taxon>Pseudomonadaceae</taxon>
        <taxon>Pseudomonas</taxon>
    </lineage>
</organism>
<dbReference type="PROSITE" id="PS51257">
    <property type="entry name" value="PROKAR_LIPOPROTEIN"/>
    <property type="match status" value="1"/>
</dbReference>
<dbReference type="InterPro" id="IPR032831">
    <property type="entry name" value="LptM_cons"/>
</dbReference>
<keyword evidence="2 7" id="KW-0732">Signal</keyword>
<dbReference type="EMBL" id="QASN01000021">
    <property type="protein sequence ID" value="PTU72972.1"/>
    <property type="molecule type" value="Genomic_DNA"/>
</dbReference>
<evidence type="ECO:0000256" key="6">
    <source>
        <dbReference type="ARBA" id="ARBA00023288"/>
    </source>
</evidence>
<name>A0A2T5P5F8_9PSED</name>
<dbReference type="NCBIfam" id="NF047847">
    <property type="entry name" value="SS_mature_LptM"/>
    <property type="match status" value="1"/>
</dbReference>
<gene>
    <name evidence="8" type="ORF">DBO85_17120</name>
</gene>
<evidence type="ECO:0000256" key="2">
    <source>
        <dbReference type="ARBA" id="ARBA00022729"/>
    </source>
</evidence>
<sequence length="42" mass="4457">MKRLLPTLLALVAMTSLVSACGQKGPLYLPDADKPAAEQHAH</sequence>
<evidence type="ECO:0000313" key="8">
    <source>
        <dbReference type="EMBL" id="PTU72972.1"/>
    </source>
</evidence>
<keyword evidence="6" id="KW-0449">Lipoprotein</keyword>
<comment type="caution">
    <text evidence="8">The sequence shown here is derived from an EMBL/GenBank/DDBJ whole genome shotgun (WGS) entry which is preliminary data.</text>
</comment>
<dbReference type="Proteomes" id="UP000244064">
    <property type="component" value="Unassembled WGS sequence"/>
</dbReference>
<comment type="subcellular location">
    <subcellularLocation>
        <location evidence="1">Cell outer membrane</location>
        <topology evidence="1">Lipid-anchor</topology>
    </subcellularLocation>
</comment>
<evidence type="ECO:0000256" key="1">
    <source>
        <dbReference type="ARBA" id="ARBA00004459"/>
    </source>
</evidence>
<keyword evidence="9" id="KW-1185">Reference proteome</keyword>
<evidence type="ECO:0000256" key="3">
    <source>
        <dbReference type="ARBA" id="ARBA00023136"/>
    </source>
</evidence>
<reference evidence="8 9" key="1">
    <citation type="submission" date="2018-04" db="EMBL/GenBank/DDBJ databases">
        <title>Pseudomonas sp. nov., isolated from mangrove soil.</title>
        <authorList>
            <person name="Chen C."/>
        </authorList>
    </citation>
    <scope>NUCLEOTIDE SEQUENCE [LARGE SCALE GENOMIC DNA]</scope>
    <source>
        <strain evidence="8 9">TC-11</strain>
    </source>
</reference>
<evidence type="ECO:0000256" key="5">
    <source>
        <dbReference type="ARBA" id="ARBA00023237"/>
    </source>
</evidence>
<proteinExistence type="predicted"/>